<dbReference type="EMBL" id="LUUH01000057">
    <property type="protein sequence ID" value="OAI03442.1"/>
    <property type="molecule type" value="Genomic_DNA"/>
</dbReference>
<name>A0A177MCN9_METMH</name>
<reference evidence="1 2" key="1">
    <citation type="submission" date="2016-03" db="EMBL/GenBank/DDBJ databases">
        <authorList>
            <person name="Ploux O."/>
        </authorList>
    </citation>
    <scope>NUCLEOTIDE SEQUENCE [LARGE SCALE GENOMIC DNA]</scope>
    <source>
        <strain evidence="1 2">R-45371</strain>
    </source>
</reference>
<dbReference type="Proteomes" id="UP000077763">
    <property type="component" value="Unassembled WGS sequence"/>
</dbReference>
<accession>A0A177MCN9</accession>
<evidence type="ECO:0000313" key="1">
    <source>
        <dbReference type="EMBL" id="OAI03442.1"/>
    </source>
</evidence>
<evidence type="ECO:0000313" key="2">
    <source>
        <dbReference type="Proteomes" id="UP000077763"/>
    </source>
</evidence>
<gene>
    <name evidence="1" type="ORF">A1353_14575</name>
</gene>
<comment type="caution">
    <text evidence="1">The sequence shown here is derived from an EMBL/GenBank/DDBJ whole genome shotgun (WGS) entry which is preliminary data.</text>
</comment>
<proteinExistence type="predicted"/>
<dbReference type="AlphaFoldDB" id="A0A177MCN9"/>
<organism evidence="1 2">
    <name type="scientific">Methylomonas methanica</name>
    <dbReference type="NCBI Taxonomy" id="421"/>
    <lineage>
        <taxon>Bacteria</taxon>
        <taxon>Pseudomonadati</taxon>
        <taxon>Pseudomonadota</taxon>
        <taxon>Gammaproteobacteria</taxon>
        <taxon>Methylococcales</taxon>
        <taxon>Methylococcaceae</taxon>
        <taxon>Methylomonas</taxon>
    </lineage>
</organism>
<sequence length="247" mass="28046">MLGEVKMITSISVDNKEILDTFWADSGLLPVVAENNTGISECNGKPSTFSNFCPEVTFAYFGYYASYLTKYADEIDKDSGHRIAERESLHNDWRHEWAHISACHFLECSSYNQVHDFNSKGISKFDKLAHDNVVALIYRMEQCLEINDPSGALHAAANILETTAKDIMKSEKIQDQTLGSFIEKYKTESNLPDDIKEVVEKIYNLRNRMPLSGHGSTRKPNMNIYDAIVIAATVKFIVEIEYRSRTI</sequence>
<protein>
    <submittedName>
        <fullName evidence="1">Uncharacterized protein</fullName>
    </submittedName>
</protein>